<evidence type="ECO:0000256" key="7">
    <source>
        <dbReference type="SAM" id="MobiDB-lite"/>
    </source>
</evidence>
<evidence type="ECO:0000313" key="11">
    <source>
        <dbReference type="Proteomes" id="UP000594263"/>
    </source>
</evidence>
<dbReference type="SUPFAM" id="SSF46785">
    <property type="entry name" value="Winged helix' DNA-binding domain"/>
    <property type="match status" value="1"/>
</dbReference>
<dbReference type="InterPro" id="IPR040450">
    <property type="entry name" value="TFIIF_beta_HTH"/>
</dbReference>
<dbReference type="SUPFAM" id="SSF50916">
    <property type="entry name" value="Rap30/74 interaction domains"/>
    <property type="match status" value="1"/>
</dbReference>
<evidence type="ECO:0000256" key="2">
    <source>
        <dbReference type="ARBA" id="ARBA00009543"/>
    </source>
</evidence>
<comment type="subcellular location">
    <subcellularLocation>
        <location evidence="1">Nucleus</location>
    </subcellularLocation>
</comment>
<feature type="region of interest" description="Disordered" evidence="7">
    <location>
        <begin position="1"/>
        <end position="27"/>
    </location>
</feature>
<accession>A0A7N1A5F5</accession>
<keyword evidence="4" id="KW-0238">DNA-binding</keyword>
<dbReference type="Pfam" id="PF02270">
    <property type="entry name" value="TFIIF_beta"/>
    <property type="match status" value="1"/>
</dbReference>
<evidence type="ECO:0000256" key="4">
    <source>
        <dbReference type="ARBA" id="ARBA00023125"/>
    </source>
</evidence>
<keyword evidence="5" id="KW-0804">Transcription</keyword>
<feature type="compositionally biased region" description="Basic and acidic residues" evidence="7">
    <location>
        <begin position="256"/>
        <end position="274"/>
    </location>
</feature>
<dbReference type="Pfam" id="PF17683">
    <property type="entry name" value="TFIIF_beta_N"/>
    <property type="match status" value="1"/>
</dbReference>
<evidence type="ECO:0000256" key="6">
    <source>
        <dbReference type="ARBA" id="ARBA00023242"/>
    </source>
</evidence>
<dbReference type="InterPro" id="IPR003196">
    <property type="entry name" value="TFIIF_beta"/>
</dbReference>
<reference evidence="10" key="1">
    <citation type="submission" date="2021-01" db="UniProtKB">
        <authorList>
            <consortium name="EnsemblPlants"/>
        </authorList>
    </citation>
    <scope>IDENTIFICATION</scope>
</reference>
<dbReference type="EnsemblPlants" id="Kaladp0158s0010.1.v1.1">
    <property type="protein sequence ID" value="Kaladp0158s0010.1.v1.1"/>
    <property type="gene ID" value="Kaladp0158s0010.v1.1"/>
</dbReference>
<proteinExistence type="inferred from homology"/>
<dbReference type="CDD" id="cd07980">
    <property type="entry name" value="TFIIF_beta"/>
    <property type="match status" value="1"/>
</dbReference>
<dbReference type="InterPro" id="IPR011039">
    <property type="entry name" value="TFIIF_interaction"/>
</dbReference>
<evidence type="ECO:0000259" key="8">
    <source>
        <dbReference type="Pfam" id="PF02270"/>
    </source>
</evidence>
<dbReference type="PANTHER" id="PTHR10445:SF2">
    <property type="entry name" value="TRANSCRIPTION INITIATION FACTOR IIF, BETA SUBUNIT"/>
    <property type="match status" value="1"/>
</dbReference>
<dbReference type="FunFam" id="1.10.10.10:FF:000035">
    <property type="entry name" value="General transcription factor IIF subunit 2"/>
    <property type="match status" value="1"/>
</dbReference>
<protein>
    <recommendedName>
        <fullName evidence="12">Transcription initiation factor IIF subunit beta</fullName>
    </recommendedName>
</protein>
<feature type="domain" description="TFIIF beta subunit HTH" evidence="8">
    <location>
        <begin position="198"/>
        <end position="261"/>
    </location>
</feature>
<dbReference type="Gene3D" id="1.10.10.10">
    <property type="entry name" value="Winged helix-like DNA-binding domain superfamily/Winged helix DNA-binding domain"/>
    <property type="match status" value="1"/>
</dbReference>
<dbReference type="GO" id="GO:0003677">
    <property type="term" value="F:DNA binding"/>
    <property type="evidence" value="ECO:0007669"/>
    <property type="project" value="UniProtKB-KW"/>
</dbReference>
<evidence type="ECO:0000256" key="1">
    <source>
        <dbReference type="ARBA" id="ARBA00004123"/>
    </source>
</evidence>
<evidence type="ECO:0000256" key="5">
    <source>
        <dbReference type="ARBA" id="ARBA00023163"/>
    </source>
</evidence>
<feature type="region of interest" description="Disordered" evidence="7">
    <location>
        <begin position="253"/>
        <end position="274"/>
    </location>
</feature>
<evidence type="ECO:0008006" key="12">
    <source>
        <dbReference type="Google" id="ProtNLM"/>
    </source>
</evidence>
<dbReference type="PANTHER" id="PTHR10445">
    <property type="entry name" value="GENERAL TRANSCRIPTION FACTOR IIF SUBUNIT 2"/>
    <property type="match status" value="1"/>
</dbReference>
<feature type="domain" description="TFIIF beta subunit N-terminal" evidence="9">
    <location>
        <begin position="35"/>
        <end position="143"/>
    </location>
</feature>
<keyword evidence="6" id="KW-0539">Nucleus</keyword>
<dbReference type="InterPro" id="IPR036388">
    <property type="entry name" value="WH-like_DNA-bd_sf"/>
</dbReference>
<organism evidence="10 11">
    <name type="scientific">Kalanchoe fedtschenkoi</name>
    <name type="common">Lavender scallops</name>
    <name type="synonym">South American air plant</name>
    <dbReference type="NCBI Taxonomy" id="63787"/>
    <lineage>
        <taxon>Eukaryota</taxon>
        <taxon>Viridiplantae</taxon>
        <taxon>Streptophyta</taxon>
        <taxon>Embryophyta</taxon>
        <taxon>Tracheophyta</taxon>
        <taxon>Spermatophyta</taxon>
        <taxon>Magnoliopsida</taxon>
        <taxon>eudicotyledons</taxon>
        <taxon>Gunneridae</taxon>
        <taxon>Pentapetalae</taxon>
        <taxon>Saxifragales</taxon>
        <taxon>Crassulaceae</taxon>
        <taxon>Kalanchoe</taxon>
    </lineage>
</organism>
<evidence type="ECO:0000313" key="10">
    <source>
        <dbReference type="EnsemblPlants" id="Kaladp0158s0010.1.v1.1"/>
    </source>
</evidence>
<sequence>MEDDHVKNHGGPAPSSTTTTTTTNSAYLDATRSERSVWLMKCPPLLTRSIQTSDPSRPFGKVVVSIDPLSTDNDSPKFTMVLPASDSGNPPDLYKMEMSKDFIPMCVFSESTQGRLAVEGKVLNKFDVRPRTEDFDSYGKLCRERTKKHMIKNRQIKVIDNDNGTNMRPLPGMVGLMNMGCNEKKKVSSKGSEMKRTRRDRGEMEEVLFKLFERQPNWTLRHLIQETDQPEQFLKDLLRDLCIYNNKGANQGSYELKQEYKRSTDDPTDSKPTS</sequence>
<dbReference type="Gramene" id="Kaladp0158s0010.1.v1.1">
    <property type="protein sequence ID" value="Kaladp0158s0010.1.v1.1"/>
    <property type="gene ID" value="Kaladp0158s0010.v1.1"/>
</dbReference>
<keyword evidence="3" id="KW-0805">Transcription regulation</keyword>
<evidence type="ECO:0000256" key="3">
    <source>
        <dbReference type="ARBA" id="ARBA00023015"/>
    </source>
</evidence>
<dbReference type="GO" id="GO:0006367">
    <property type="term" value="P:transcription initiation at RNA polymerase II promoter"/>
    <property type="evidence" value="ECO:0007669"/>
    <property type="project" value="InterPro"/>
</dbReference>
<dbReference type="Proteomes" id="UP000594263">
    <property type="component" value="Unplaced"/>
</dbReference>
<evidence type="ECO:0000259" key="9">
    <source>
        <dbReference type="Pfam" id="PF17683"/>
    </source>
</evidence>
<dbReference type="InterPro" id="IPR036390">
    <property type="entry name" value="WH_DNA-bd_sf"/>
</dbReference>
<dbReference type="GO" id="GO:0005674">
    <property type="term" value="C:transcription factor TFIIF complex"/>
    <property type="evidence" value="ECO:0007669"/>
    <property type="project" value="InterPro"/>
</dbReference>
<dbReference type="OMA" id="WLMKCPA"/>
<dbReference type="AlphaFoldDB" id="A0A7N1A5F5"/>
<dbReference type="InterPro" id="IPR040504">
    <property type="entry name" value="TFIIF_beta_N"/>
</dbReference>
<comment type="similarity">
    <text evidence="2">Belongs to the TFIIF beta subunit family.</text>
</comment>
<keyword evidence="11" id="KW-1185">Reference proteome</keyword>
<name>A0A7N1A5F5_KALFE</name>